<dbReference type="Proteomes" id="UP000027604">
    <property type="component" value="Chromosome I"/>
</dbReference>
<dbReference type="HOGENOM" id="CLU_3290913_0_0_4"/>
<dbReference type="KEGG" id="jag:GJA_5410"/>
<reference evidence="1 2" key="1">
    <citation type="journal article" date="2015" name="Genome Announc.">
        <title>Genome Sequence of Mushroom Soft-Rot Pathogen Janthinobacterium agaricidamnosum.</title>
        <authorList>
            <person name="Graupner K."/>
            <person name="Lackner G."/>
            <person name="Hertweck C."/>
        </authorList>
    </citation>
    <scope>NUCLEOTIDE SEQUENCE [LARGE SCALE GENOMIC DNA]</scope>
    <source>
        <strain evidence="2">NBRC 102515 / DSM 9628</strain>
    </source>
</reference>
<dbReference type="EMBL" id="HG322949">
    <property type="protein sequence ID" value="CDG86006.1"/>
    <property type="molecule type" value="Genomic_DNA"/>
</dbReference>
<protein>
    <submittedName>
        <fullName evidence="1">Uncharacterized protein</fullName>
    </submittedName>
</protein>
<sequence length="40" mass="4434">MPRTEIIVQNPGSLPVCPLFRGYSQEETMGLSLRGTIKTL</sequence>
<dbReference type="AlphaFoldDB" id="W0VDL7"/>
<organism evidence="1 2">
    <name type="scientific">Janthinobacterium agaricidamnosum NBRC 102515 = DSM 9628</name>
    <dbReference type="NCBI Taxonomy" id="1349767"/>
    <lineage>
        <taxon>Bacteria</taxon>
        <taxon>Pseudomonadati</taxon>
        <taxon>Pseudomonadota</taxon>
        <taxon>Betaproteobacteria</taxon>
        <taxon>Burkholderiales</taxon>
        <taxon>Oxalobacteraceae</taxon>
        <taxon>Janthinobacterium</taxon>
    </lineage>
</organism>
<gene>
    <name evidence="1" type="ORF">GJA_5410</name>
</gene>
<evidence type="ECO:0000313" key="1">
    <source>
        <dbReference type="EMBL" id="CDG86006.1"/>
    </source>
</evidence>
<proteinExistence type="predicted"/>
<accession>W0VDL7</accession>
<dbReference type="PATRIC" id="fig|1349767.4.peg.2001"/>
<evidence type="ECO:0000313" key="2">
    <source>
        <dbReference type="Proteomes" id="UP000027604"/>
    </source>
</evidence>
<name>W0VDL7_9BURK</name>
<keyword evidence="2" id="KW-1185">Reference proteome</keyword>